<dbReference type="EMBL" id="BAABAB010000014">
    <property type="protein sequence ID" value="GAA3617987.1"/>
    <property type="molecule type" value="Genomic_DNA"/>
</dbReference>
<dbReference type="InterPro" id="IPR013785">
    <property type="entry name" value="Aldolase_TIM"/>
</dbReference>
<dbReference type="RefSeq" id="WP_344804028.1">
    <property type="nucleotide sequence ID" value="NZ_BAABAB010000014.1"/>
</dbReference>
<accession>A0ABP6ZVN8</accession>
<proteinExistence type="predicted"/>
<comment type="caution">
    <text evidence="1">The sequence shown here is derived from an EMBL/GenBank/DDBJ whole genome shotgun (WGS) entry which is preliminary data.</text>
</comment>
<evidence type="ECO:0008006" key="3">
    <source>
        <dbReference type="Google" id="ProtNLM"/>
    </source>
</evidence>
<dbReference type="SUPFAM" id="SSF49785">
    <property type="entry name" value="Galactose-binding domain-like"/>
    <property type="match status" value="1"/>
</dbReference>
<gene>
    <name evidence="1" type="ORF">GCM10022236_20300</name>
</gene>
<dbReference type="Proteomes" id="UP001501490">
    <property type="component" value="Unassembled WGS sequence"/>
</dbReference>
<dbReference type="InterPro" id="IPR017853">
    <property type="entry name" value="GH"/>
</dbReference>
<evidence type="ECO:0000313" key="2">
    <source>
        <dbReference type="Proteomes" id="UP001501490"/>
    </source>
</evidence>
<protein>
    <recommendedName>
        <fullName evidence="3">Alpha-galactosidase</fullName>
    </recommendedName>
</protein>
<dbReference type="Gene3D" id="3.20.20.70">
    <property type="entry name" value="Aldolase class I"/>
    <property type="match status" value="1"/>
</dbReference>
<dbReference type="SUPFAM" id="SSF51445">
    <property type="entry name" value="(Trans)glycosidases"/>
    <property type="match status" value="1"/>
</dbReference>
<keyword evidence="2" id="KW-1185">Reference proteome</keyword>
<reference evidence="2" key="1">
    <citation type="journal article" date="2019" name="Int. J. Syst. Evol. Microbiol.">
        <title>The Global Catalogue of Microorganisms (GCM) 10K type strain sequencing project: providing services to taxonomists for standard genome sequencing and annotation.</title>
        <authorList>
            <consortium name="The Broad Institute Genomics Platform"/>
            <consortium name="The Broad Institute Genome Sequencing Center for Infectious Disease"/>
            <person name="Wu L."/>
            <person name="Ma J."/>
        </authorList>
    </citation>
    <scope>NUCLEOTIDE SEQUENCE [LARGE SCALE GENOMIC DNA]</scope>
    <source>
        <strain evidence="2">JCM 16929</strain>
    </source>
</reference>
<sequence length="956" mass="104013">MPDALVRLPRVPLTDLRIDDDAVTVVVAGRELRDHHPTVTELPPTVLHLGPWRVTPGGGRGEPAATETGLAGGFHRSDHDDSAWAVCTRINEVSIGAPSWESDSFRGWIWYRGEFEVPADRAGANGRLTLGSPTECRRLGWDVYLDGIRLTDGLVATPVLDLDIPAAQLGAGLHRLAVRQLIDTDVPADRRRELEGWRRIDVFCQQTLTIGAGFDPVELVEATPTDDGVSLSDAAGRWRLDTHYACVPEAGVLKTSTLTRLGEPTILSDVVLAEIAGEPTLVHPEGFWAGLTDGTAVAGVDPAAVTVTSERGIAVRCWPGIRLGTGASLELPAVFLAVDPDGDPRGPIGRLLTRLGRPREDVSIYDPYGWYQISHASEPKIEISDELMGPIGDVMARARGLGLRFDYVSLDCGWNDPDDLSRFHPVSFPDGPRSVLDAVAANDTALMLWVSPSDGPRAFRHELGLVNPGFDGGTSHNPGLPWRLCPSFVPWRDTFRSALLHLVQAYGVRGFKLDGTELYCRAADHDHLPGLWSVFANVRTLQSTLDAVSEAGATYLMLYWGLRSPWWLRWASTVWERGYLVEAAAPSGRASWTIRGSVMSSQDIGTTNDWWALPPHQQDSLGVWVSDTRWASHQGLAGWDDATVMDAARGSRALQLWGDLRPLVGAESDRLREVHDLLRARTAELDGVGTPLGSAETGSAAYGYGWRTPDSAWIVLSQPGDGSEAYVRWTDLGARPGAVDSARLDYLSRGSAAEVTLEPDGVRIRQTGGSVVAVLCSTGLTGPTRIGDPERAGTVRVGESVTIEEPAPDDRLAPAYVGRVPHLANWMAGDIDAVAFDPEMLVGTPAEDRELSRRSQAWAVRVQAERPAELAVVVRFARDGSAWHHDLLHEIASISVLIDGEPATGESYPTFRHEQAGSWSWLRWTSRLDAGAHELRVSLDATCPRDLDTTLDVWLR</sequence>
<evidence type="ECO:0000313" key="1">
    <source>
        <dbReference type="EMBL" id="GAA3617987.1"/>
    </source>
</evidence>
<dbReference type="InterPro" id="IPR008979">
    <property type="entry name" value="Galactose-bd-like_sf"/>
</dbReference>
<organism evidence="1 2">
    <name type="scientific">Microlunatus ginsengisoli</name>
    <dbReference type="NCBI Taxonomy" id="363863"/>
    <lineage>
        <taxon>Bacteria</taxon>
        <taxon>Bacillati</taxon>
        <taxon>Actinomycetota</taxon>
        <taxon>Actinomycetes</taxon>
        <taxon>Propionibacteriales</taxon>
        <taxon>Propionibacteriaceae</taxon>
        <taxon>Microlunatus</taxon>
    </lineage>
</organism>
<name>A0ABP6ZVN8_9ACTN</name>